<feature type="signal peptide" evidence="2">
    <location>
        <begin position="1"/>
        <end position="24"/>
    </location>
</feature>
<dbReference type="InterPro" id="IPR044700">
    <property type="entry name" value="PIP2/PIPL1"/>
</dbReference>
<gene>
    <name evidence="3" type="ORF">DVH24_012502</name>
</gene>
<name>A0A498HMT2_MALDO</name>
<feature type="chain" id="PRO_5019824839" description="Transmembrane protein" evidence="2">
    <location>
        <begin position="25"/>
        <end position="87"/>
    </location>
</feature>
<feature type="region of interest" description="Disordered" evidence="1">
    <location>
        <begin position="55"/>
        <end position="87"/>
    </location>
</feature>
<dbReference type="GO" id="GO:0045087">
    <property type="term" value="P:innate immune response"/>
    <property type="evidence" value="ECO:0007669"/>
    <property type="project" value="InterPro"/>
</dbReference>
<dbReference type="EMBL" id="RDQH01000341">
    <property type="protein sequence ID" value="RXH72818.1"/>
    <property type="molecule type" value="Genomic_DNA"/>
</dbReference>
<dbReference type="STRING" id="3750.A0A498HMT2"/>
<dbReference type="AlphaFoldDB" id="A0A498HMT2"/>
<evidence type="ECO:0008006" key="5">
    <source>
        <dbReference type="Google" id="ProtNLM"/>
    </source>
</evidence>
<evidence type="ECO:0000256" key="1">
    <source>
        <dbReference type="SAM" id="MobiDB-lite"/>
    </source>
</evidence>
<reference evidence="3 4" key="1">
    <citation type="submission" date="2018-10" db="EMBL/GenBank/DDBJ databases">
        <title>A high-quality apple genome assembly.</title>
        <authorList>
            <person name="Hu J."/>
        </authorList>
    </citation>
    <scope>NUCLEOTIDE SEQUENCE [LARGE SCALE GENOMIC DNA]</scope>
    <source>
        <strain evidence="4">cv. HFTH1</strain>
        <tissue evidence="3">Young leaf</tissue>
    </source>
</reference>
<dbReference type="PANTHER" id="PTHR34663">
    <property type="entry name" value="OS06G0637400 PROTEIN"/>
    <property type="match status" value="1"/>
</dbReference>
<dbReference type="SMR" id="A0A498HMT2"/>
<dbReference type="GO" id="GO:0050793">
    <property type="term" value="P:regulation of developmental process"/>
    <property type="evidence" value="ECO:0007669"/>
    <property type="project" value="InterPro"/>
</dbReference>
<dbReference type="Proteomes" id="UP000290289">
    <property type="component" value="Chromosome 15"/>
</dbReference>
<evidence type="ECO:0000313" key="4">
    <source>
        <dbReference type="Proteomes" id="UP000290289"/>
    </source>
</evidence>
<keyword evidence="4" id="KW-1185">Reference proteome</keyword>
<accession>A0A498HMT2</accession>
<evidence type="ECO:0000256" key="2">
    <source>
        <dbReference type="SAM" id="SignalP"/>
    </source>
</evidence>
<protein>
    <recommendedName>
        <fullName evidence="5">Transmembrane protein</fullName>
    </recommendedName>
</protein>
<proteinExistence type="predicted"/>
<evidence type="ECO:0000313" key="3">
    <source>
        <dbReference type="EMBL" id="RXH72818.1"/>
    </source>
</evidence>
<dbReference type="PROSITE" id="PS51257">
    <property type="entry name" value="PROKAR_LIPOPROTEIN"/>
    <property type="match status" value="1"/>
</dbReference>
<dbReference type="PANTHER" id="PTHR34663:SF11">
    <property type="entry name" value="DERMOKINE-LIKE"/>
    <property type="match status" value="1"/>
</dbReference>
<comment type="caution">
    <text evidence="3">The sequence shown here is derived from an EMBL/GenBank/DDBJ whole genome shotgun (WGS) entry which is preliminary data.</text>
</comment>
<keyword evidence="2" id="KW-0732">Signal</keyword>
<sequence>MAKSLKALGSSLVVLLVVSSLVSCMLEARPLKLGNIDKEMESVFDGLYIGTMKNEGPSDAGKGHAFTESETLGGIKDSGPGPSGPGH</sequence>
<organism evidence="3 4">
    <name type="scientific">Malus domestica</name>
    <name type="common">Apple</name>
    <name type="synonym">Pyrus malus</name>
    <dbReference type="NCBI Taxonomy" id="3750"/>
    <lineage>
        <taxon>Eukaryota</taxon>
        <taxon>Viridiplantae</taxon>
        <taxon>Streptophyta</taxon>
        <taxon>Embryophyta</taxon>
        <taxon>Tracheophyta</taxon>
        <taxon>Spermatophyta</taxon>
        <taxon>Magnoliopsida</taxon>
        <taxon>eudicotyledons</taxon>
        <taxon>Gunneridae</taxon>
        <taxon>Pentapetalae</taxon>
        <taxon>rosids</taxon>
        <taxon>fabids</taxon>
        <taxon>Rosales</taxon>
        <taxon>Rosaceae</taxon>
        <taxon>Amygdaloideae</taxon>
        <taxon>Maleae</taxon>
        <taxon>Malus</taxon>
    </lineage>
</organism>